<name>A0ACC0SE45_POPTR</name>
<gene>
    <name evidence="1" type="ORF">POPTR_010G182751v4</name>
</gene>
<proteinExistence type="predicted"/>
<dbReference type="EMBL" id="CM009299">
    <property type="protein sequence ID" value="KAI9387519.1"/>
    <property type="molecule type" value="Genomic_DNA"/>
</dbReference>
<organism evidence="1 2">
    <name type="scientific">Populus trichocarpa</name>
    <name type="common">Western balsam poplar</name>
    <name type="synonym">Populus balsamifera subsp. trichocarpa</name>
    <dbReference type="NCBI Taxonomy" id="3694"/>
    <lineage>
        <taxon>Eukaryota</taxon>
        <taxon>Viridiplantae</taxon>
        <taxon>Streptophyta</taxon>
        <taxon>Embryophyta</taxon>
        <taxon>Tracheophyta</taxon>
        <taxon>Spermatophyta</taxon>
        <taxon>Magnoliopsida</taxon>
        <taxon>eudicotyledons</taxon>
        <taxon>Gunneridae</taxon>
        <taxon>Pentapetalae</taxon>
        <taxon>rosids</taxon>
        <taxon>fabids</taxon>
        <taxon>Malpighiales</taxon>
        <taxon>Salicaceae</taxon>
        <taxon>Saliceae</taxon>
        <taxon>Populus</taxon>
    </lineage>
</organism>
<accession>A0ACC0SE45</accession>
<evidence type="ECO:0000313" key="1">
    <source>
        <dbReference type="EMBL" id="KAI9387519.1"/>
    </source>
</evidence>
<sequence length="89" mass="9918">MLEQAYRATHINFIDVTVRDGSDTSAIVQSIVGEYDLIMVGRCHENETKVLPGLSERIHSRELGPLGGMLASENIEYFQLMYCLSPSCP</sequence>
<dbReference type="Proteomes" id="UP000006729">
    <property type="component" value="Chromosome 10"/>
</dbReference>
<reference evidence="1 2" key="1">
    <citation type="journal article" date="2006" name="Science">
        <title>The genome of black cottonwood, Populus trichocarpa (Torr. &amp; Gray).</title>
        <authorList>
            <person name="Tuskan G.A."/>
            <person name="Difazio S."/>
            <person name="Jansson S."/>
            <person name="Bohlmann J."/>
            <person name="Grigoriev I."/>
            <person name="Hellsten U."/>
            <person name="Putnam N."/>
            <person name="Ralph S."/>
            <person name="Rombauts S."/>
            <person name="Salamov A."/>
            <person name="Schein J."/>
            <person name="Sterck L."/>
            <person name="Aerts A."/>
            <person name="Bhalerao R.R."/>
            <person name="Bhalerao R.P."/>
            <person name="Blaudez D."/>
            <person name="Boerjan W."/>
            <person name="Brun A."/>
            <person name="Brunner A."/>
            <person name="Busov V."/>
            <person name="Campbell M."/>
            <person name="Carlson J."/>
            <person name="Chalot M."/>
            <person name="Chapman J."/>
            <person name="Chen G.L."/>
            <person name="Cooper D."/>
            <person name="Coutinho P.M."/>
            <person name="Couturier J."/>
            <person name="Covert S."/>
            <person name="Cronk Q."/>
            <person name="Cunningham R."/>
            <person name="Davis J."/>
            <person name="Degroeve S."/>
            <person name="Dejardin A."/>
            <person name="Depamphilis C."/>
            <person name="Detter J."/>
            <person name="Dirks B."/>
            <person name="Dubchak I."/>
            <person name="Duplessis S."/>
            <person name="Ehlting J."/>
            <person name="Ellis B."/>
            <person name="Gendler K."/>
            <person name="Goodstein D."/>
            <person name="Gribskov M."/>
            <person name="Grimwood J."/>
            <person name="Groover A."/>
            <person name="Gunter L."/>
            <person name="Hamberger B."/>
            <person name="Heinze B."/>
            <person name="Helariutta Y."/>
            <person name="Henrissat B."/>
            <person name="Holligan D."/>
            <person name="Holt R."/>
            <person name="Huang W."/>
            <person name="Islam-Faridi N."/>
            <person name="Jones S."/>
            <person name="Jones-Rhoades M."/>
            <person name="Jorgensen R."/>
            <person name="Joshi C."/>
            <person name="Kangasjarvi J."/>
            <person name="Karlsson J."/>
            <person name="Kelleher C."/>
            <person name="Kirkpatrick R."/>
            <person name="Kirst M."/>
            <person name="Kohler A."/>
            <person name="Kalluri U."/>
            <person name="Larimer F."/>
            <person name="Leebens-Mack J."/>
            <person name="Leple J.C."/>
            <person name="Locascio P."/>
            <person name="Lou Y."/>
            <person name="Lucas S."/>
            <person name="Martin F."/>
            <person name="Montanini B."/>
            <person name="Napoli C."/>
            <person name="Nelson D.R."/>
            <person name="Nelson C."/>
            <person name="Nieminen K."/>
            <person name="Nilsson O."/>
            <person name="Pereda V."/>
            <person name="Peter G."/>
            <person name="Philippe R."/>
            <person name="Pilate G."/>
            <person name="Poliakov A."/>
            <person name="Razumovskaya J."/>
            <person name="Richardson P."/>
            <person name="Rinaldi C."/>
            <person name="Ritland K."/>
            <person name="Rouze P."/>
            <person name="Ryaboy D."/>
            <person name="Schmutz J."/>
            <person name="Schrader J."/>
            <person name="Segerman B."/>
            <person name="Shin H."/>
            <person name="Siddiqui A."/>
            <person name="Sterky F."/>
            <person name="Terry A."/>
            <person name="Tsai C.J."/>
            <person name="Uberbacher E."/>
            <person name="Unneberg P."/>
            <person name="Vahala J."/>
            <person name="Wall K."/>
            <person name="Wessler S."/>
            <person name="Yang G."/>
            <person name="Yin T."/>
            <person name="Douglas C."/>
            <person name="Marra M."/>
            <person name="Sandberg G."/>
            <person name="Van de Peer Y."/>
            <person name="Rokhsar D."/>
        </authorList>
    </citation>
    <scope>NUCLEOTIDE SEQUENCE [LARGE SCALE GENOMIC DNA]</scope>
    <source>
        <strain evidence="2">cv. Nisqually</strain>
    </source>
</reference>
<evidence type="ECO:0000313" key="2">
    <source>
        <dbReference type="Proteomes" id="UP000006729"/>
    </source>
</evidence>
<protein>
    <submittedName>
        <fullName evidence="1">Uncharacterized protein</fullName>
    </submittedName>
</protein>
<comment type="caution">
    <text evidence="1">The sequence shown here is derived from an EMBL/GenBank/DDBJ whole genome shotgun (WGS) entry which is preliminary data.</text>
</comment>
<keyword evidence="2" id="KW-1185">Reference proteome</keyword>